<protein>
    <recommendedName>
        <fullName evidence="7">Cation/H+ exchanger transmembrane domain-containing protein</fullName>
    </recommendedName>
</protein>
<evidence type="ECO:0000256" key="5">
    <source>
        <dbReference type="ARBA" id="ARBA00023136"/>
    </source>
</evidence>
<keyword evidence="3 6" id="KW-0812">Transmembrane</keyword>
<evidence type="ECO:0000256" key="1">
    <source>
        <dbReference type="ARBA" id="ARBA00004141"/>
    </source>
</evidence>
<evidence type="ECO:0000256" key="6">
    <source>
        <dbReference type="SAM" id="Phobius"/>
    </source>
</evidence>
<comment type="similarity">
    <text evidence="2">Belongs to the monovalent cation:proton antiporter 1 (CPA1) transporter (TC 2.A.36) family.</text>
</comment>
<evidence type="ECO:0000256" key="3">
    <source>
        <dbReference type="ARBA" id="ARBA00022692"/>
    </source>
</evidence>
<proteinExistence type="inferred from homology"/>
<evidence type="ECO:0000256" key="2">
    <source>
        <dbReference type="ARBA" id="ARBA00007367"/>
    </source>
</evidence>
<dbReference type="InterPro" id="IPR051843">
    <property type="entry name" value="CPA1_transporter"/>
</dbReference>
<evidence type="ECO:0000313" key="9">
    <source>
        <dbReference type="Proteomes" id="UP001196413"/>
    </source>
</evidence>
<dbReference type="PANTHER" id="PTHR31102:SF1">
    <property type="entry name" value="CATION_H+ EXCHANGER DOMAIN-CONTAINING PROTEIN"/>
    <property type="match status" value="1"/>
</dbReference>
<accession>A0AAD5MIK0</accession>
<feature type="transmembrane region" description="Helical" evidence="6">
    <location>
        <begin position="70"/>
        <end position="99"/>
    </location>
</feature>
<dbReference type="PANTHER" id="PTHR31102">
    <property type="match status" value="1"/>
</dbReference>
<dbReference type="GO" id="GO:0015297">
    <property type="term" value="F:antiporter activity"/>
    <property type="evidence" value="ECO:0007669"/>
    <property type="project" value="InterPro"/>
</dbReference>
<feature type="transmembrane region" description="Helical" evidence="6">
    <location>
        <begin position="137"/>
        <end position="159"/>
    </location>
</feature>
<feature type="transmembrane region" description="Helical" evidence="6">
    <location>
        <begin position="42"/>
        <end position="63"/>
    </location>
</feature>
<evidence type="ECO:0000313" key="8">
    <source>
        <dbReference type="EMBL" id="KAJ1348346.1"/>
    </source>
</evidence>
<dbReference type="Pfam" id="PF00999">
    <property type="entry name" value="Na_H_Exchanger"/>
    <property type="match status" value="1"/>
</dbReference>
<evidence type="ECO:0000259" key="7">
    <source>
        <dbReference type="Pfam" id="PF00999"/>
    </source>
</evidence>
<dbReference type="AlphaFoldDB" id="A0AAD5MIK0"/>
<comment type="subcellular location">
    <subcellularLocation>
        <location evidence="1">Membrane</location>
        <topology evidence="1">Multi-pass membrane protein</topology>
    </subcellularLocation>
</comment>
<comment type="caution">
    <text evidence="8">The sequence shown here is derived from an EMBL/GenBank/DDBJ whole genome shotgun (WGS) entry which is preliminary data.</text>
</comment>
<dbReference type="GO" id="GO:0016020">
    <property type="term" value="C:membrane"/>
    <property type="evidence" value="ECO:0007669"/>
    <property type="project" value="UniProtKB-SubCell"/>
</dbReference>
<dbReference type="GO" id="GO:1902600">
    <property type="term" value="P:proton transmembrane transport"/>
    <property type="evidence" value="ECO:0007669"/>
    <property type="project" value="InterPro"/>
</dbReference>
<organism evidence="8 9">
    <name type="scientific">Parelaphostrongylus tenuis</name>
    <name type="common">Meningeal worm</name>
    <dbReference type="NCBI Taxonomy" id="148309"/>
    <lineage>
        <taxon>Eukaryota</taxon>
        <taxon>Metazoa</taxon>
        <taxon>Ecdysozoa</taxon>
        <taxon>Nematoda</taxon>
        <taxon>Chromadorea</taxon>
        <taxon>Rhabditida</taxon>
        <taxon>Rhabditina</taxon>
        <taxon>Rhabditomorpha</taxon>
        <taxon>Strongyloidea</taxon>
        <taxon>Metastrongylidae</taxon>
        <taxon>Parelaphostrongylus</taxon>
    </lineage>
</organism>
<keyword evidence="9" id="KW-1185">Reference proteome</keyword>
<evidence type="ECO:0000256" key="4">
    <source>
        <dbReference type="ARBA" id="ARBA00022989"/>
    </source>
</evidence>
<dbReference type="Proteomes" id="UP001196413">
    <property type="component" value="Unassembled WGS sequence"/>
</dbReference>
<dbReference type="EMBL" id="JAHQIW010000486">
    <property type="protein sequence ID" value="KAJ1348346.1"/>
    <property type="molecule type" value="Genomic_DNA"/>
</dbReference>
<sequence length="218" mass="23938">MNAVQHAFPGIVACLLTCFVAPSRWRTDNPKKIEPVANFFAYTWYYVASPILFSLVGTLLDFTQIPMDRIFAACVLVLVGVIARLVSGFAIVICSPLSIGEQFVVVWSLVPKATVQAALGPNLLTSVEKFPEFKDDATFVVASCILTVAITAPIGAIILDYVAPRLMRKASALTNNQVAAANHTDRKTSLETIVEECRNKMRFKRVRAFSLQIGNTNR</sequence>
<gene>
    <name evidence="8" type="ORF">KIN20_003632</name>
</gene>
<keyword evidence="4 6" id="KW-1133">Transmembrane helix</keyword>
<feature type="domain" description="Cation/H+ exchanger transmembrane" evidence="7">
    <location>
        <begin position="33"/>
        <end position="151"/>
    </location>
</feature>
<reference evidence="8" key="1">
    <citation type="submission" date="2021-06" db="EMBL/GenBank/DDBJ databases">
        <title>Parelaphostrongylus tenuis whole genome reference sequence.</title>
        <authorList>
            <person name="Garwood T.J."/>
            <person name="Larsen P.A."/>
            <person name="Fountain-Jones N.M."/>
            <person name="Garbe J.R."/>
            <person name="Macchietto M.G."/>
            <person name="Kania S.A."/>
            <person name="Gerhold R.W."/>
            <person name="Richards J.E."/>
            <person name="Wolf T.M."/>
        </authorList>
    </citation>
    <scope>NUCLEOTIDE SEQUENCE</scope>
    <source>
        <strain evidence="8">MNPRO001-30</strain>
        <tissue evidence="8">Meninges</tissue>
    </source>
</reference>
<keyword evidence="5 6" id="KW-0472">Membrane</keyword>
<name>A0AAD5MIK0_PARTN</name>
<dbReference type="InterPro" id="IPR006153">
    <property type="entry name" value="Cation/H_exchanger_TM"/>
</dbReference>